<keyword evidence="2" id="KW-0472">Membrane</keyword>
<evidence type="ECO:0000256" key="1">
    <source>
        <dbReference type="ARBA" id="ARBA00008821"/>
    </source>
</evidence>
<reference evidence="3 4" key="1">
    <citation type="journal article" date="2022" name="Nat. Genet.">
        <title>Improved pea reference genome and pan-genome highlight genomic features and evolutionary characteristics.</title>
        <authorList>
            <person name="Yang T."/>
            <person name="Liu R."/>
            <person name="Luo Y."/>
            <person name="Hu S."/>
            <person name="Wang D."/>
            <person name="Wang C."/>
            <person name="Pandey M.K."/>
            <person name="Ge S."/>
            <person name="Xu Q."/>
            <person name="Li N."/>
            <person name="Li G."/>
            <person name="Huang Y."/>
            <person name="Saxena R.K."/>
            <person name="Ji Y."/>
            <person name="Li M."/>
            <person name="Yan X."/>
            <person name="He Y."/>
            <person name="Liu Y."/>
            <person name="Wang X."/>
            <person name="Xiang C."/>
            <person name="Varshney R.K."/>
            <person name="Ding H."/>
            <person name="Gao S."/>
            <person name="Zong X."/>
        </authorList>
    </citation>
    <scope>NUCLEOTIDE SEQUENCE [LARGE SCALE GENOMIC DNA]</scope>
    <source>
        <strain evidence="3 4">cv. Zhongwan 6</strain>
    </source>
</reference>
<sequence length="168" mass="18716">MPAIVVALSTRMGMFPDLHERFRHSMRAIQGSFDYFFFCSNHDWLFSDSGEFSQDYAEIGLLALVLLVILSQYIPQKMISKGVDRIAIIVTIEVAWLFAEILTVLVAMGNFFLSTRVIFFAMIVVSLVAIEESTGTFITASRFGSVMPVPPSVLNRGFGWLGIVTSFG</sequence>
<feature type="transmembrane region" description="Helical" evidence="2">
    <location>
        <begin position="111"/>
        <end position="130"/>
    </location>
</feature>
<accession>A0A9D4XQZ4</accession>
<feature type="transmembrane region" description="Helical" evidence="2">
    <location>
        <begin position="56"/>
        <end position="74"/>
    </location>
</feature>
<feature type="transmembrane region" description="Helical" evidence="2">
    <location>
        <begin position="86"/>
        <end position="105"/>
    </location>
</feature>
<dbReference type="AlphaFoldDB" id="A0A9D4XQZ4"/>
<dbReference type="Gramene" id="Psat03G0157100-T1">
    <property type="protein sequence ID" value="KAI5425801.1"/>
    <property type="gene ID" value="KIW84_031571"/>
</dbReference>
<dbReference type="Proteomes" id="UP001058974">
    <property type="component" value="Chromosome 3"/>
</dbReference>
<keyword evidence="2" id="KW-1133">Transmembrane helix</keyword>
<comment type="caution">
    <text evidence="3">The sequence shown here is derived from an EMBL/GenBank/DDBJ whole genome shotgun (WGS) entry which is preliminary data.</text>
</comment>
<evidence type="ECO:0000313" key="3">
    <source>
        <dbReference type="EMBL" id="KAI5425801.1"/>
    </source>
</evidence>
<proteinExistence type="inferred from homology"/>
<dbReference type="EMBL" id="JAMSHJ010000003">
    <property type="protein sequence ID" value="KAI5425801.1"/>
    <property type="molecule type" value="Genomic_DNA"/>
</dbReference>
<keyword evidence="2" id="KW-0812">Transmembrane</keyword>
<protein>
    <submittedName>
        <fullName evidence="3">Uncharacterized protein</fullName>
    </submittedName>
</protein>
<keyword evidence="4" id="KW-1185">Reference proteome</keyword>
<organism evidence="3 4">
    <name type="scientific">Pisum sativum</name>
    <name type="common">Garden pea</name>
    <name type="synonym">Lathyrus oleraceus</name>
    <dbReference type="NCBI Taxonomy" id="3888"/>
    <lineage>
        <taxon>Eukaryota</taxon>
        <taxon>Viridiplantae</taxon>
        <taxon>Streptophyta</taxon>
        <taxon>Embryophyta</taxon>
        <taxon>Tracheophyta</taxon>
        <taxon>Spermatophyta</taxon>
        <taxon>Magnoliopsida</taxon>
        <taxon>eudicotyledons</taxon>
        <taxon>Gunneridae</taxon>
        <taxon>Pentapetalae</taxon>
        <taxon>rosids</taxon>
        <taxon>fabids</taxon>
        <taxon>Fabales</taxon>
        <taxon>Fabaceae</taxon>
        <taxon>Papilionoideae</taxon>
        <taxon>50 kb inversion clade</taxon>
        <taxon>NPAAA clade</taxon>
        <taxon>Hologalegina</taxon>
        <taxon>IRL clade</taxon>
        <taxon>Fabeae</taxon>
        <taxon>Lathyrus</taxon>
    </lineage>
</organism>
<name>A0A9D4XQZ4_PEA</name>
<comment type="similarity">
    <text evidence="1">Belongs to the nucleobase:cation symporter-2 (NCS2) (TC 2.A.40) family.</text>
</comment>
<dbReference type="PANTHER" id="PTHR11119">
    <property type="entry name" value="XANTHINE-URACIL / VITAMIN C PERMEASE FAMILY MEMBER"/>
    <property type="match status" value="1"/>
</dbReference>
<evidence type="ECO:0000256" key="2">
    <source>
        <dbReference type="SAM" id="Phobius"/>
    </source>
</evidence>
<gene>
    <name evidence="3" type="ORF">KIW84_031571</name>
</gene>
<evidence type="ECO:0000313" key="4">
    <source>
        <dbReference type="Proteomes" id="UP001058974"/>
    </source>
</evidence>